<keyword evidence="3" id="KW-1185">Reference proteome</keyword>
<protein>
    <submittedName>
        <fullName evidence="2">Flagellar protein</fullName>
    </submittedName>
</protein>
<dbReference type="EMBL" id="LLKB01000006">
    <property type="protein sequence ID" value="KQC84270.1"/>
    <property type="molecule type" value="Genomic_DNA"/>
</dbReference>
<sequence length="133" mass="15423">MDVRNCKNCGKLFQYVGKPLCPACNKKLEDKFFEVRDYIYENPTANMSQVSEEMEVPIQQIKKWVREERLAFSKDSGITISCEKCGKPILTGRFCNECKKTMQKDLSKMYGTENKVQKSSTKDPNGKMRFLKN</sequence>
<keyword evidence="2" id="KW-0282">Flagellum</keyword>
<comment type="caution">
    <text evidence="2">The sequence shown here is derived from an EMBL/GenBank/DDBJ whole genome shotgun (WGS) entry which is preliminary data.</text>
</comment>
<evidence type="ECO:0000313" key="3">
    <source>
        <dbReference type="Proteomes" id="UP000050833"/>
    </source>
</evidence>
<dbReference type="RefSeq" id="WP_055945763.1">
    <property type="nucleotide sequence ID" value="NZ_JAQDCV010000003.1"/>
</dbReference>
<name>A0AAW3JNZ1_9FIRM</name>
<dbReference type="AlphaFoldDB" id="A0AAW3JNZ1"/>
<accession>A0AAW3JNZ1</accession>
<evidence type="ECO:0000256" key="1">
    <source>
        <dbReference type="SAM" id="MobiDB-lite"/>
    </source>
</evidence>
<gene>
    <name evidence="2" type="ORF">APZ18_13235</name>
</gene>
<reference evidence="2 3" key="1">
    <citation type="submission" date="2015-10" db="EMBL/GenBank/DDBJ databases">
        <title>Butyribacter intestini gen. nov., sp. nov., a butyric acid-producing bacterium of the family Lachnospiraceae isolated from the human faeces.</title>
        <authorList>
            <person name="Zou Y."/>
            <person name="Xue W."/>
            <person name="Luo G."/>
            <person name="Lv M."/>
        </authorList>
    </citation>
    <scope>NUCLEOTIDE SEQUENCE [LARGE SCALE GENOMIC DNA]</scope>
    <source>
        <strain evidence="2 3">TF01-11</strain>
    </source>
</reference>
<proteinExistence type="predicted"/>
<organism evidence="2 3">
    <name type="scientific">Butyribacter intestini</name>
    <dbReference type="NCBI Taxonomy" id="1703332"/>
    <lineage>
        <taxon>Bacteria</taxon>
        <taxon>Bacillati</taxon>
        <taxon>Bacillota</taxon>
        <taxon>Clostridia</taxon>
        <taxon>Lachnospirales</taxon>
        <taxon>Lachnospiraceae</taxon>
        <taxon>Butyribacter</taxon>
    </lineage>
</organism>
<evidence type="ECO:0000313" key="2">
    <source>
        <dbReference type="EMBL" id="KQC84270.1"/>
    </source>
</evidence>
<keyword evidence="2" id="KW-0966">Cell projection</keyword>
<keyword evidence="2" id="KW-0969">Cilium</keyword>
<dbReference type="Proteomes" id="UP000050833">
    <property type="component" value="Unassembled WGS sequence"/>
</dbReference>
<feature type="region of interest" description="Disordered" evidence="1">
    <location>
        <begin position="109"/>
        <end position="133"/>
    </location>
</feature>